<evidence type="ECO:0000313" key="2">
    <source>
        <dbReference type="EMBL" id="VWX36237.1"/>
    </source>
</evidence>
<dbReference type="RefSeq" id="WP_029331178.1">
    <property type="nucleotide sequence ID" value="NZ_LR732312.1"/>
</dbReference>
<dbReference type="InterPro" id="IPR036915">
    <property type="entry name" value="Cyclin-like_sf"/>
</dbReference>
<organism evidence="2 3">
    <name type="scientific">Exiguobacterium oxidotolerans</name>
    <dbReference type="NCBI Taxonomy" id="223958"/>
    <lineage>
        <taxon>Bacteria</taxon>
        <taxon>Bacillati</taxon>
        <taxon>Bacillota</taxon>
        <taxon>Bacilli</taxon>
        <taxon>Bacillales</taxon>
        <taxon>Bacillales Family XII. Incertae Sedis</taxon>
        <taxon>Exiguobacterium</taxon>
    </lineage>
</organism>
<feature type="region of interest" description="Disordered" evidence="1">
    <location>
        <begin position="134"/>
        <end position="190"/>
    </location>
</feature>
<dbReference type="PANTHER" id="PTHR40070:SF1">
    <property type="entry name" value="UPF0478 PROTEIN YTXG"/>
    <property type="match status" value="1"/>
</dbReference>
<dbReference type="SUPFAM" id="SSF47954">
    <property type="entry name" value="Cyclin-like"/>
    <property type="match status" value="1"/>
</dbReference>
<name>A0A653IAY4_9BACL</name>
<proteinExistence type="predicted"/>
<sequence>MEITLGGIAGLVAAIAFVVLVIFLARVLGAASKTLNNVADTTAGLERQLDGIMMETTALLHKTNRLVDTIEEKTELLAPVANSIEELGTSLNKVTDSVRTVSDTVAGAADTNKEQIAQAVRWGSVAVELFKKNKPESGQPVSSSSTATTTVEKKQRRRFRKQADTPVTPEVVSVPDVESIPDELKGDRKS</sequence>
<evidence type="ECO:0000313" key="3">
    <source>
        <dbReference type="Proteomes" id="UP000439752"/>
    </source>
</evidence>
<dbReference type="EMBL" id="CABWKQ010000020">
    <property type="protein sequence ID" value="VWX36237.1"/>
    <property type="molecule type" value="Genomic_DNA"/>
</dbReference>
<dbReference type="Pfam" id="PF06103">
    <property type="entry name" value="DUF948"/>
    <property type="match status" value="1"/>
</dbReference>
<reference evidence="2 3" key="1">
    <citation type="submission" date="2019-10" db="EMBL/GenBank/DDBJ databases">
        <authorList>
            <person name="Karimi E."/>
        </authorList>
    </citation>
    <scope>NUCLEOTIDE SEQUENCE [LARGE SCALE GENOMIC DNA]</scope>
    <source>
        <strain evidence="2">Exiguobacterium sp. 9Y</strain>
    </source>
</reference>
<gene>
    <name evidence="2" type="ORF">EXIGUO9Y_270203</name>
</gene>
<evidence type="ECO:0000256" key="1">
    <source>
        <dbReference type="SAM" id="MobiDB-lite"/>
    </source>
</evidence>
<accession>A0A653IAY4</accession>
<keyword evidence="3" id="KW-1185">Reference proteome</keyword>
<evidence type="ECO:0008006" key="4">
    <source>
        <dbReference type="Google" id="ProtNLM"/>
    </source>
</evidence>
<protein>
    <recommendedName>
        <fullName evidence="4">DUF948 domain-containing protein</fullName>
    </recommendedName>
</protein>
<dbReference type="Proteomes" id="UP000439752">
    <property type="component" value="Unassembled WGS sequence"/>
</dbReference>
<dbReference type="PANTHER" id="PTHR40070">
    <property type="entry name" value="UPF0478 PROTEIN YTXG"/>
    <property type="match status" value="1"/>
</dbReference>
<dbReference type="InterPro" id="IPR009293">
    <property type="entry name" value="UPF0478"/>
</dbReference>
<dbReference type="AlphaFoldDB" id="A0A653IAY4"/>